<evidence type="ECO:0000313" key="2">
    <source>
        <dbReference type="EMBL" id="CDM89495.1"/>
    </source>
</evidence>
<accession>A0A0B6X7G6</accession>
<sequence length="52" mass="6011">MVPIVTGGIIDEQRYYADRWIIQQWTFFAQFLSTLIFLAIILSTVALYAITV</sequence>
<proteinExistence type="predicted"/>
<gene>
    <name evidence="2" type="ORF">XBW1_2138</name>
</gene>
<dbReference type="EMBL" id="FO818637">
    <property type="protein sequence ID" value="CDM89495.1"/>
    <property type="molecule type" value="Genomic_DNA"/>
</dbReference>
<dbReference type="KEGG" id="xbv:XBW1_2138"/>
<protein>
    <submittedName>
        <fullName evidence="2">Uncharacterized protein</fullName>
    </submittedName>
</protein>
<feature type="transmembrane region" description="Helical" evidence="1">
    <location>
        <begin position="27"/>
        <end position="50"/>
    </location>
</feature>
<evidence type="ECO:0000313" key="3">
    <source>
        <dbReference type="Proteomes" id="UP000032930"/>
    </source>
</evidence>
<dbReference type="Proteomes" id="UP000032930">
    <property type="component" value="Chromosome"/>
</dbReference>
<reference evidence="2 3" key="1">
    <citation type="submission" date="2014-02" db="EMBL/GenBank/DDBJ databases">
        <authorList>
            <person name="Genoscope - CEA"/>
        </authorList>
    </citation>
    <scope>NUCLEOTIDE SEQUENCE [LARGE SCALE GENOMIC DNA]</scope>
    <source>
        <strain evidence="2 3">CS03</strain>
    </source>
</reference>
<keyword evidence="1" id="KW-0472">Membrane</keyword>
<keyword evidence="1" id="KW-0812">Transmembrane</keyword>
<organism evidence="2 3">
    <name type="scientific">Xenorhabdus bovienii</name>
    <name type="common">Xenorhabdus nematophila subsp. bovienii</name>
    <dbReference type="NCBI Taxonomy" id="40576"/>
    <lineage>
        <taxon>Bacteria</taxon>
        <taxon>Pseudomonadati</taxon>
        <taxon>Pseudomonadota</taxon>
        <taxon>Gammaproteobacteria</taxon>
        <taxon>Enterobacterales</taxon>
        <taxon>Morganellaceae</taxon>
        <taxon>Xenorhabdus</taxon>
    </lineage>
</organism>
<keyword evidence="1" id="KW-1133">Transmembrane helix</keyword>
<evidence type="ECO:0000256" key="1">
    <source>
        <dbReference type="SAM" id="Phobius"/>
    </source>
</evidence>
<dbReference type="AlphaFoldDB" id="A0A0B6X7G6"/>
<name>A0A0B6X7G6_XENBV</name>